<dbReference type="RefSeq" id="XP_013957506.1">
    <property type="nucleotide sequence ID" value="XM_014102031.1"/>
</dbReference>
<keyword evidence="3" id="KW-1185">Reference proteome</keyword>
<reference evidence="2 3" key="1">
    <citation type="journal article" date="2011" name="Genome Biol.">
        <title>Comparative genome sequence analysis underscores mycoparasitism as the ancestral life style of Trichoderma.</title>
        <authorList>
            <person name="Kubicek C.P."/>
            <person name="Herrera-Estrella A."/>
            <person name="Seidl-Seiboth V."/>
            <person name="Martinez D.A."/>
            <person name="Druzhinina I.S."/>
            <person name="Thon M."/>
            <person name="Zeilinger S."/>
            <person name="Casas-Flores S."/>
            <person name="Horwitz B.A."/>
            <person name="Mukherjee P.K."/>
            <person name="Mukherjee M."/>
            <person name="Kredics L."/>
            <person name="Alcaraz L.D."/>
            <person name="Aerts A."/>
            <person name="Antal Z."/>
            <person name="Atanasova L."/>
            <person name="Cervantes-Badillo M.G."/>
            <person name="Challacombe J."/>
            <person name="Chertkov O."/>
            <person name="McCluskey K."/>
            <person name="Coulpier F."/>
            <person name="Deshpande N."/>
            <person name="von Doehren H."/>
            <person name="Ebbole D.J."/>
            <person name="Esquivel-Naranjo E.U."/>
            <person name="Fekete E."/>
            <person name="Flipphi M."/>
            <person name="Glaser F."/>
            <person name="Gomez-Rodriguez E.Y."/>
            <person name="Gruber S."/>
            <person name="Han C."/>
            <person name="Henrissat B."/>
            <person name="Hermosa R."/>
            <person name="Hernandez-Onate M."/>
            <person name="Karaffa L."/>
            <person name="Kosti I."/>
            <person name="Le Crom S."/>
            <person name="Lindquist E."/>
            <person name="Lucas S."/>
            <person name="Luebeck M."/>
            <person name="Luebeck P.S."/>
            <person name="Margeot A."/>
            <person name="Metz B."/>
            <person name="Misra M."/>
            <person name="Nevalainen H."/>
            <person name="Omann M."/>
            <person name="Packer N."/>
            <person name="Perrone G."/>
            <person name="Uresti-Rivera E.E."/>
            <person name="Salamov A."/>
            <person name="Schmoll M."/>
            <person name="Seiboth B."/>
            <person name="Shapiro H."/>
            <person name="Sukno S."/>
            <person name="Tamayo-Ramos J.A."/>
            <person name="Tisch D."/>
            <person name="Wiest A."/>
            <person name="Wilkinson H.H."/>
            <person name="Zhang M."/>
            <person name="Coutinho P.M."/>
            <person name="Kenerley C.M."/>
            <person name="Monte E."/>
            <person name="Baker S.E."/>
            <person name="Grigoriev I.V."/>
        </authorList>
    </citation>
    <scope>NUCLEOTIDE SEQUENCE [LARGE SCALE GENOMIC DNA]</scope>
    <source>
        <strain evidence="3">Gv29-8 / FGSC 10586</strain>
    </source>
</reference>
<gene>
    <name evidence="2" type="ORF">TRIVIDRAFT_64274</name>
</gene>
<feature type="region of interest" description="Disordered" evidence="1">
    <location>
        <begin position="132"/>
        <end position="170"/>
    </location>
</feature>
<dbReference type="VEuPathDB" id="FungiDB:TRIVIDRAFT_64274"/>
<accession>G9MQK4</accession>
<dbReference type="Proteomes" id="UP000007115">
    <property type="component" value="Unassembled WGS sequence"/>
</dbReference>
<dbReference type="EMBL" id="ABDF02000005">
    <property type="protein sequence ID" value="EHK23272.1"/>
    <property type="molecule type" value="Genomic_DNA"/>
</dbReference>
<dbReference type="AlphaFoldDB" id="G9MQK4"/>
<evidence type="ECO:0000313" key="3">
    <source>
        <dbReference type="Proteomes" id="UP000007115"/>
    </source>
</evidence>
<proteinExistence type="predicted"/>
<dbReference type="OrthoDB" id="10562893at2759"/>
<dbReference type="HOGENOM" id="CLU_1570850_0_0_1"/>
<protein>
    <submittedName>
        <fullName evidence="2">Uncharacterized protein</fullName>
    </submittedName>
</protein>
<dbReference type="InParanoid" id="G9MQK4"/>
<dbReference type="GeneID" id="25796578"/>
<name>G9MQK4_HYPVG</name>
<organism evidence="2 3">
    <name type="scientific">Hypocrea virens (strain Gv29-8 / FGSC 10586)</name>
    <name type="common">Gliocladium virens</name>
    <name type="synonym">Trichoderma virens</name>
    <dbReference type="NCBI Taxonomy" id="413071"/>
    <lineage>
        <taxon>Eukaryota</taxon>
        <taxon>Fungi</taxon>
        <taxon>Dikarya</taxon>
        <taxon>Ascomycota</taxon>
        <taxon>Pezizomycotina</taxon>
        <taxon>Sordariomycetes</taxon>
        <taxon>Hypocreomycetidae</taxon>
        <taxon>Hypocreales</taxon>
        <taxon>Hypocreaceae</taxon>
        <taxon>Trichoderma</taxon>
    </lineage>
</organism>
<evidence type="ECO:0000256" key="1">
    <source>
        <dbReference type="SAM" id="MobiDB-lite"/>
    </source>
</evidence>
<sequence length="170" mass="18638">MGLVVTGEAQEMQVLQVLLALTLRCTLRWIFNVIIVDLTFDIASRRYLCHSLSACALQSVSQAPNRTPGRSRRPRYSPSNWLQPSWHPTLAGWNPGSPSEEASFLVISISNPNPASLPPFVYYGLLPQNPATTTSPPSTPLAMRNPPPPAHRHPTSAQRLIGISSCPHPK</sequence>
<evidence type="ECO:0000313" key="2">
    <source>
        <dbReference type="EMBL" id="EHK23272.1"/>
    </source>
</evidence>
<comment type="caution">
    <text evidence="2">The sequence shown here is derived from an EMBL/GenBank/DDBJ whole genome shotgun (WGS) entry which is preliminary data.</text>
</comment>